<gene>
    <name evidence="2" type="ORF">CPAV1605_811</name>
</gene>
<dbReference type="Pfam" id="PF08793">
    <property type="entry name" value="2C_adapt"/>
    <property type="match status" value="1"/>
</dbReference>
<accession>A0A5E8CIZ4</accession>
<reference evidence="2" key="1">
    <citation type="submission" date="2019-09" db="EMBL/GenBank/DDBJ databases">
        <authorList>
            <person name="Needham M D."/>
        </authorList>
    </citation>
    <scope>NUCLEOTIDE SEQUENCE</scope>
</reference>
<evidence type="ECO:0000313" key="2">
    <source>
        <dbReference type="EMBL" id="VVU95086.1"/>
    </source>
</evidence>
<dbReference type="AlphaFoldDB" id="A0A5E8CIZ4"/>
<sequence>MSYNKILPTHDELKLWNKNRTVNPRTKRKIKENGPIYRILIKNWKKLKIPEIVIEDEDNVDAYSEYRKNKIDPILMVDLPIEEDKKYFEFKYKWNPYTGERLGIDKNGPLCFDPDTLIYYFYNNRLNYLWEAANDINYTGYFGDALGNGPEFEIKGRGKHPDWYLFRLPIHDCYLNKDHCHQAVTMGPILTDKELKEIDKLAKKYKNNFKGKFKVKRPQLFKMKTFYEQAISQNPNINIEPEVIPFVDPIFVKKLKHNLNVKAVHKLINM</sequence>
<name>A0A5E8CIZ4_9ZZZZ</name>
<protein>
    <recommendedName>
        <fullName evidence="1">2-cysteine adaptor domain-containing protein</fullName>
    </recommendedName>
</protein>
<proteinExistence type="predicted"/>
<dbReference type="InterPro" id="IPR014901">
    <property type="entry name" value="2-cysteine_adaptor"/>
</dbReference>
<evidence type="ECO:0000259" key="1">
    <source>
        <dbReference type="Pfam" id="PF08793"/>
    </source>
</evidence>
<feature type="domain" description="2-cysteine adaptor" evidence="1">
    <location>
        <begin position="15"/>
        <end position="38"/>
    </location>
</feature>
<organism evidence="2">
    <name type="scientific">seawater metagenome</name>
    <dbReference type="NCBI Taxonomy" id="1561972"/>
    <lineage>
        <taxon>unclassified sequences</taxon>
        <taxon>metagenomes</taxon>
        <taxon>ecological metagenomes</taxon>
    </lineage>
</organism>
<dbReference type="EMBL" id="CABVLZ010000003">
    <property type="protein sequence ID" value="VVU95086.1"/>
    <property type="molecule type" value="Genomic_DNA"/>
</dbReference>